<evidence type="ECO:0000256" key="9">
    <source>
        <dbReference type="ARBA" id="ARBA00022833"/>
    </source>
</evidence>
<comment type="subcellular location">
    <subcellularLocation>
        <location evidence="1 14">Cell membrane</location>
        <topology evidence="1 14">Multi-pass membrane protein</topology>
    </subcellularLocation>
</comment>
<dbReference type="GO" id="GO:0006508">
    <property type="term" value="P:proteolysis"/>
    <property type="evidence" value="ECO:0007669"/>
    <property type="project" value="UniProtKB-KW"/>
</dbReference>
<dbReference type="InterPro" id="IPR016483">
    <property type="entry name" value="UCP006404_Pept_M50_CBS"/>
</dbReference>
<evidence type="ECO:0000313" key="20">
    <source>
        <dbReference type="Proteomes" id="UP000004221"/>
    </source>
</evidence>
<evidence type="ECO:0000256" key="4">
    <source>
        <dbReference type="ARBA" id="ARBA00022670"/>
    </source>
</evidence>
<evidence type="ECO:0000256" key="6">
    <source>
        <dbReference type="ARBA" id="ARBA00022723"/>
    </source>
</evidence>
<dbReference type="InterPro" id="IPR046342">
    <property type="entry name" value="CBS_dom_sf"/>
</dbReference>
<feature type="transmembrane region" description="Helical" evidence="14">
    <location>
        <begin position="171"/>
        <end position="197"/>
    </location>
</feature>
<dbReference type="InterPro" id="IPR000644">
    <property type="entry name" value="CBS_dom"/>
</dbReference>
<comment type="similarity">
    <text evidence="2 14">Belongs to the peptidase M50B family.</text>
</comment>
<feature type="active site" evidence="15">
    <location>
        <position position="68"/>
    </location>
</feature>
<feature type="transmembrane region" description="Helical" evidence="14">
    <location>
        <begin position="50"/>
        <end position="69"/>
    </location>
</feature>
<evidence type="ECO:0000256" key="3">
    <source>
        <dbReference type="ARBA" id="ARBA00022475"/>
    </source>
</evidence>
<evidence type="ECO:0000313" key="19">
    <source>
        <dbReference type="EMBL" id="CCF83089.1"/>
    </source>
</evidence>
<dbReference type="EMBL" id="CAGS01000094">
    <property type="protein sequence ID" value="CCF83089.1"/>
    <property type="molecule type" value="Genomic_DNA"/>
</dbReference>
<evidence type="ECO:0000256" key="5">
    <source>
        <dbReference type="ARBA" id="ARBA00022692"/>
    </source>
</evidence>
<name>I4EEH7_9BACT</name>
<comment type="cofactor">
    <cofactor evidence="14 16">
        <name>Zn(2+)</name>
        <dbReference type="ChEBI" id="CHEBI:29105"/>
    </cofactor>
    <text evidence="14 16">Binds 1 zinc ion per subunit.</text>
</comment>
<keyword evidence="9 14" id="KW-0862">Zinc</keyword>
<evidence type="ECO:0000256" key="15">
    <source>
        <dbReference type="PIRSR" id="PIRSR006404-1"/>
    </source>
</evidence>
<feature type="transmembrane region" description="Helical" evidence="14">
    <location>
        <begin position="109"/>
        <end position="131"/>
    </location>
</feature>
<dbReference type="SMART" id="SM00116">
    <property type="entry name" value="CBS"/>
    <property type="match status" value="2"/>
</dbReference>
<dbReference type="AlphaFoldDB" id="I4EEH7"/>
<dbReference type="Gene3D" id="3.10.580.10">
    <property type="entry name" value="CBS-domain"/>
    <property type="match status" value="2"/>
</dbReference>
<keyword evidence="5 14" id="KW-0812">Transmembrane</keyword>
<dbReference type="Pfam" id="PF02163">
    <property type="entry name" value="Peptidase_M50"/>
    <property type="match status" value="2"/>
</dbReference>
<evidence type="ECO:0000256" key="11">
    <source>
        <dbReference type="ARBA" id="ARBA00023049"/>
    </source>
</evidence>
<dbReference type="GO" id="GO:0046872">
    <property type="term" value="F:metal ion binding"/>
    <property type="evidence" value="ECO:0007669"/>
    <property type="project" value="UniProtKB-UniRule"/>
</dbReference>
<evidence type="ECO:0000256" key="2">
    <source>
        <dbReference type="ARBA" id="ARBA00007931"/>
    </source>
</evidence>
<keyword evidence="8 14" id="KW-0378">Hydrolase</keyword>
<feature type="binding site" evidence="16">
    <location>
        <position position="164"/>
    </location>
    <ligand>
        <name>Zn(2+)</name>
        <dbReference type="ChEBI" id="CHEBI:29105"/>
        <note>catalytic</note>
    </ligand>
</feature>
<dbReference type="PANTHER" id="PTHR39188">
    <property type="entry name" value="MEMBRANE-ASSOCIATED ZINC METALLOPROTEASE M50B"/>
    <property type="match status" value="1"/>
</dbReference>
<feature type="domain" description="CBS" evidence="18">
    <location>
        <begin position="250"/>
        <end position="307"/>
    </location>
</feature>
<feature type="transmembrane region" description="Helical" evidence="14">
    <location>
        <begin position="21"/>
        <end position="44"/>
    </location>
</feature>
<dbReference type="Pfam" id="PF00571">
    <property type="entry name" value="CBS"/>
    <property type="match status" value="2"/>
</dbReference>
<dbReference type="PANTHER" id="PTHR39188:SF3">
    <property type="entry name" value="STAGE IV SPORULATION PROTEIN FB"/>
    <property type="match status" value="1"/>
</dbReference>
<evidence type="ECO:0000256" key="8">
    <source>
        <dbReference type="ARBA" id="ARBA00022801"/>
    </source>
</evidence>
<proteinExistence type="inferred from homology"/>
<keyword evidence="20" id="KW-1185">Reference proteome</keyword>
<dbReference type="RefSeq" id="WP_008475838.1">
    <property type="nucleotide sequence ID" value="NZ_CAGS01000094.1"/>
</dbReference>
<dbReference type="InterPro" id="IPR008915">
    <property type="entry name" value="Peptidase_M50"/>
</dbReference>
<dbReference type="GO" id="GO:0005886">
    <property type="term" value="C:plasma membrane"/>
    <property type="evidence" value="ECO:0007669"/>
    <property type="project" value="UniProtKB-SubCell"/>
</dbReference>
<keyword evidence="12 17" id="KW-0129">CBS domain</keyword>
<evidence type="ECO:0000256" key="10">
    <source>
        <dbReference type="ARBA" id="ARBA00022989"/>
    </source>
</evidence>
<evidence type="ECO:0000259" key="18">
    <source>
        <dbReference type="PROSITE" id="PS51371"/>
    </source>
</evidence>
<dbReference type="PIRSF" id="PIRSF006404">
    <property type="entry name" value="UCP006404_Pept_M50_CBS"/>
    <property type="match status" value="1"/>
</dbReference>
<evidence type="ECO:0000256" key="16">
    <source>
        <dbReference type="PIRSR" id="PIRSR006404-2"/>
    </source>
</evidence>
<organism evidence="19 20">
    <name type="scientific">Nitrolancea hollandica Lb</name>
    <dbReference type="NCBI Taxonomy" id="1129897"/>
    <lineage>
        <taxon>Bacteria</taxon>
        <taxon>Pseudomonadati</taxon>
        <taxon>Thermomicrobiota</taxon>
        <taxon>Thermomicrobia</taxon>
        <taxon>Sphaerobacterales</taxon>
        <taxon>Sphaerobacterineae</taxon>
        <taxon>Sphaerobacteraceae</taxon>
        <taxon>Nitrolancea</taxon>
    </lineage>
</organism>
<keyword evidence="10 14" id="KW-1133">Transmembrane helix</keyword>
<dbReference type="GO" id="GO:0008237">
    <property type="term" value="F:metallopeptidase activity"/>
    <property type="evidence" value="ECO:0007669"/>
    <property type="project" value="UniProtKB-UniRule"/>
</dbReference>
<sequence length="392" mass="41975">MKNSLRVGRIGGVTINIHYTWLIVFGLMTYSLAAGVFPSFYPHWSPGETWAISAVATILLFVSVLAHELGHSFVARAKGIPVQDITLFLFGGATNISQETDDPGDELQIAMAGPSVSVMVAIVTFAIGYLTTPVNEVVSAIFLYLAGANIILVIFNLIPGYPLDGGRMLRSILWGLTGNAGMATRVAATLGVAIGYLSIIGGIIYAFWDVMGGIWLVVIGWFLQNAAEHAYHSQPATTSSPSGVQVRSLMDPSPVTVRPDVLIDDLVHHYILEQNVRGVPVVDGGNLVGIITLTDIKGVPQEEWGRLRVLDRMTSFGHVLTVTPDADLDVALEKMSTHDIHQLPVVEGHTVVGLLTRGAVIRFFQSSQELSVPVGAAARSSDGTGKRAKQLA</sequence>
<dbReference type="Proteomes" id="UP000004221">
    <property type="component" value="Unassembled WGS sequence"/>
</dbReference>
<dbReference type="CDD" id="cd06164">
    <property type="entry name" value="S2P-M50_SpoIVFB_CBS"/>
    <property type="match status" value="1"/>
</dbReference>
<keyword evidence="7" id="KW-0677">Repeat</keyword>
<dbReference type="SUPFAM" id="SSF54631">
    <property type="entry name" value="CBS-domain pair"/>
    <property type="match status" value="1"/>
</dbReference>
<keyword evidence="6 14" id="KW-0479">Metal-binding</keyword>
<evidence type="ECO:0000256" key="13">
    <source>
        <dbReference type="ARBA" id="ARBA00023136"/>
    </source>
</evidence>
<evidence type="ECO:0000256" key="12">
    <source>
        <dbReference type="ARBA" id="ARBA00023122"/>
    </source>
</evidence>
<feature type="transmembrane region" description="Helical" evidence="14">
    <location>
        <begin position="137"/>
        <end position="159"/>
    </location>
</feature>
<evidence type="ECO:0000256" key="17">
    <source>
        <dbReference type="PROSITE-ProRule" id="PRU00703"/>
    </source>
</evidence>
<keyword evidence="11 14" id="KW-0482">Metalloprotease</keyword>
<evidence type="ECO:0000256" key="7">
    <source>
        <dbReference type="ARBA" id="ARBA00022737"/>
    </source>
</evidence>
<keyword evidence="4 14" id="KW-0645">Protease</keyword>
<gene>
    <name evidence="19" type="ORF">NITHO_1830021</name>
</gene>
<accession>I4EEH7</accession>
<comment type="caution">
    <text evidence="19">The sequence shown here is derived from an EMBL/GenBank/DDBJ whole genome shotgun (WGS) entry which is preliminary data.</text>
</comment>
<feature type="domain" description="CBS" evidence="18">
    <location>
        <begin position="313"/>
        <end position="370"/>
    </location>
</feature>
<keyword evidence="3 14" id="KW-1003">Cell membrane</keyword>
<feature type="binding site" evidence="16">
    <location>
        <position position="71"/>
    </location>
    <ligand>
        <name>Zn(2+)</name>
        <dbReference type="ChEBI" id="CHEBI:29105"/>
        <note>catalytic</note>
    </ligand>
</feature>
<evidence type="ECO:0000256" key="1">
    <source>
        <dbReference type="ARBA" id="ARBA00004651"/>
    </source>
</evidence>
<dbReference type="OrthoDB" id="9800627at2"/>
<dbReference type="PROSITE" id="PS51371">
    <property type="entry name" value="CBS"/>
    <property type="match status" value="2"/>
</dbReference>
<evidence type="ECO:0000256" key="14">
    <source>
        <dbReference type="PIRNR" id="PIRNR006404"/>
    </source>
</evidence>
<feature type="binding site" evidence="16">
    <location>
        <position position="67"/>
    </location>
    <ligand>
        <name>Zn(2+)</name>
        <dbReference type="ChEBI" id="CHEBI:29105"/>
        <note>catalytic</note>
    </ligand>
</feature>
<reference evidence="19 20" key="1">
    <citation type="journal article" date="2012" name="ISME J.">
        <title>Nitrification expanded: discovery, physiology and genomics of a nitrite-oxidizing bacterium from the phylum Chloroflexi.</title>
        <authorList>
            <person name="Sorokin D.Y."/>
            <person name="Lucker S."/>
            <person name="Vejmelkova D."/>
            <person name="Kostrikina N.A."/>
            <person name="Kleerebezem R."/>
            <person name="Rijpstra W.I."/>
            <person name="Damste J.S."/>
            <person name="Le Paslier D."/>
            <person name="Muyzer G."/>
            <person name="Wagner M."/>
            <person name="van Loosdrecht M.C."/>
            <person name="Daims H."/>
        </authorList>
    </citation>
    <scope>NUCLEOTIDE SEQUENCE [LARGE SCALE GENOMIC DNA]</scope>
    <source>
        <strain evidence="20">none</strain>
    </source>
</reference>
<keyword evidence="13 14" id="KW-0472">Membrane</keyword>
<protein>
    <recommendedName>
        <fullName evidence="14">Zinc metalloprotease</fullName>
    </recommendedName>
</protein>